<organism evidence="5 6">
    <name type="scientific">Labedaea rhizosphaerae</name>
    <dbReference type="NCBI Taxonomy" id="598644"/>
    <lineage>
        <taxon>Bacteria</taxon>
        <taxon>Bacillati</taxon>
        <taxon>Actinomycetota</taxon>
        <taxon>Actinomycetes</taxon>
        <taxon>Pseudonocardiales</taxon>
        <taxon>Pseudonocardiaceae</taxon>
        <taxon>Labedaea</taxon>
    </lineage>
</organism>
<comment type="caution">
    <text evidence="5">The sequence shown here is derived from an EMBL/GenBank/DDBJ whole genome shotgun (WGS) entry which is preliminary data.</text>
</comment>
<dbReference type="PRINTS" id="PR01210">
    <property type="entry name" value="GGTRANSPTASE"/>
</dbReference>
<name>A0A4R6SFB8_LABRH</name>
<dbReference type="Pfam" id="PF01019">
    <property type="entry name" value="G_glu_transpept"/>
    <property type="match status" value="1"/>
</dbReference>
<keyword evidence="6" id="KW-1185">Reference proteome</keyword>
<accession>A0A4R6SFB8</accession>
<keyword evidence="3 5" id="KW-0378">Hydrolase</keyword>
<dbReference type="AlphaFoldDB" id="A0A4R6SFB8"/>
<evidence type="ECO:0000256" key="1">
    <source>
        <dbReference type="ARBA" id="ARBA00009381"/>
    </source>
</evidence>
<dbReference type="Gene3D" id="3.60.20.40">
    <property type="match status" value="1"/>
</dbReference>
<dbReference type="SUPFAM" id="SSF56235">
    <property type="entry name" value="N-terminal nucleophile aminohydrolases (Ntn hydrolases)"/>
    <property type="match status" value="1"/>
</dbReference>
<dbReference type="Proteomes" id="UP000295444">
    <property type="component" value="Unassembled WGS sequence"/>
</dbReference>
<proteinExistence type="inferred from homology"/>
<gene>
    <name evidence="5" type="ORF">EV186_103752</name>
</gene>
<keyword evidence="4" id="KW-0865">Zymogen</keyword>
<evidence type="ECO:0000256" key="3">
    <source>
        <dbReference type="ARBA" id="ARBA00022801"/>
    </source>
</evidence>
<reference evidence="5 6" key="1">
    <citation type="submission" date="2019-03" db="EMBL/GenBank/DDBJ databases">
        <title>Genomic Encyclopedia of Type Strains, Phase IV (KMG-IV): sequencing the most valuable type-strain genomes for metagenomic binning, comparative biology and taxonomic classification.</title>
        <authorList>
            <person name="Goeker M."/>
        </authorList>
    </citation>
    <scope>NUCLEOTIDE SEQUENCE [LARGE SCALE GENOMIC DNA]</scope>
    <source>
        <strain evidence="5 6">DSM 45361</strain>
    </source>
</reference>
<evidence type="ECO:0000256" key="2">
    <source>
        <dbReference type="ARBA" id="ARBA00022679"/>
    </source>
</evidence>
<dbReference type="InterPro" id="IPR051792">
    <property type="entry name" value="GGT_bact"/>
</dbReference>
<dbReference type="PANTHER" id="PTHR43199:SF1">
    <property type="entry name" value="GLUTATHIONE HYDROLASE PROENZYME"/>
    <property type="match status" value="1"/>
</dbReference>
<dbReference type="InterPro" id="IPR043137">
    <property type="entry name" value="GGT_ssub_C"/>
</dbReference>
<dbReference type="RefSeq" id="WP_133850939.1">
    <property type="nucleotide sequence ID" value="NZ_SNXZ01000003.1"/>
</dbReference>
<dbReference type="GO" id="GO:0016787">
    <property type="term" value="F:hydrolase activity"/>
    <property type="evidence" value="ECO:0007669"/>
    <property type="project" value="UniProtKB-KW"/>
</dbReference>
<dbReference type="OrthoDB" id="9781342at2"/>
<dbReference type="EMBL" id="SNXZ01000003">
    <property type="protein sequence ID" value="TDP97786.1"/>
    <property type="molecule type" value="Genomic_DNA"/>
</dbReference>
<evidence type="ECO:0000313" key="6">
    <source>
        <dbReference type="Proteomes" id="UP000295444"/>
    </source>
</evidence>
<sequence>MDPEAWDSEEVHRYLTLGLDKPDLDGASGTGTKAMVVGSTGPFAQLAGRKALEAGGSATDAVIATALTQIALAAGSWVSYAGVFHLVHAGEDRTDSLSAGYATFAEEDDAASIPKAPEPSGRTALVPGFMAGIASAHERFGVLPWADLFAAAIHVAEQGFPVGALRAGQFALRKDVLPESFRAQRGDTFRQPELATTLRAVATEGADWMYRGPWAREFVAVVRAAGGKATMDDLARYQPIWADPLTVGFRGTEVHTIARPDTGGAALAAALRLAEDVDGDPLEDPRALHDLIKITRQAMRPGSHSDFVLAVDERGNVAAACHTINTSLWGSTGLFAGGVSIPDSACFQQRALAGLGPGEHLPCPVNPAIALRDGRPVLASSSIGTGLQCATLQGVHAVLGLGLPVDEVVRRPMFHGPDYLAGDTVTTTLQERLKGKAVGSAWQNAVARAKDEGVPREQVWDYVMAAVPQVIDDRFDPAVVRATEELGQALAPRPLSEPTMPRGFWGGIQLGDGPLVGGRTPFSGGTVEGL</sequence>
<dbReference type="PANTHER" id="PTHR43199">
    <property type="entry name" value="GLUTATHIONE HYDROLASE"/>
    <property type="match status" value="1"/>
</dbReference>
<evidence type="ECO:0000256" key="4">
    <source>
        <dbReference type="ARBA" id="ARBA00023145"/>
    </source>
</evidence>
<comment type="similarity">
    <text evidence="1">Belongs to the gamma-glutamyltransferase family.</text>
</comment>
<evidence type="ECO:0000313" key="5">
    <source>
        <dbReference type="EMBL" id="TDP97786.1"/>
    </source>
</evidence>
<protein>
    <submittedName>
        <fullName evidence="5">Gamma-glutamyltranspeptidase/glutathione hydrolase</fullName>
    </submittedName>
</protein>
<dbReference type="InterPro" id="IPR029055">
    <property type="entry name" value="Ntn_hydrolases_N"/>
</dbReference>
<dbReference type="GO" id="GO:0016740">
    <property type="term" value="F:transferase activity"/>
    <property type="evidence" value="ECO:0007669"/>
    <property type="project" value="UniProtKB-KW"/>
</dbReference>
<keyword evidence="2" id="KW-0808">Transferase</keyword>